<evidence type="ECO:0000313" key="22">
    <source>
        <dbReference type="Proteomes" id="UP000488956"/>
    </source>
</evidence>
<evidence type="ECO:0000313" key="4">
    <source>
        <dbReference type="EMBL" id="KAE8977883.1"/>
    </source>
</evidence>
<evidence type="ECO:0000313" key="7">
    <source>
        <dbReference type="EMBL" id="KAE9119383.1"/>
    </source>
</evidence>
<sequence>MKSEYGLSSYGRPIVVAEVGSPPPVRTAFVMVTLLLGAWVLIPVNRAVISALLQRNHVAAGSRKSMVALVAAGWTSRQVDATDRLVGRLVTAFAFVLVFYNIHQAIHIAHFADNIARPVEYKEPKWLYDQYLISTMEITFAFNVPVSICGTSLASSLALVLLRLIDAIGEPTSDQAPGKTDEASSAIDGGLERLVSSGEGTEDIARLRLLCNKLLMYTSSAALTVMHYGVESMRLYSAVTTFTIAGEGLAGLALALALWYLKVQLTHMEENAEPESEQSSHIKTRSGWIRVRQSNDESTFPELVSPASQSMSFTPSPEDGQASAKATASNPPAAVDLSIQREARPSESGSTSESKQIRHRSPVRS</sequence>
<evidence type="ECO:0000313" key="6">
    <source>
        <dbReference type="EMBL" id="KAE9095431.1"/>
    </source>
</evidence>
<evidence type="ECO:0000313" key="5">
    <source>
        <dbReference type="EMBL" id="KAE9075563.1"/>
    </source>
</evidence>
<dbReference type="Proteomes" id="UP000486351">
    <property type="component" value="Unassembled WGS sequence"/>
</dbReference>
<dbReference type="Proteomes" id="UP000476176">
    <property type="component" value="Unassembled WGS sequence"/>
</dbReference>
<evidence type="ECO:0000313" key="16">
    <source>
        <dbReference type="Proteomes" id="UP000440367"/>
    </source>
</evidence>
<keyword evidence="2" id="KW-0472">Membrane</keyword>
<dbReference type="Proteomes" id="UP000433483">
    <property type="component" value="Unassembled WGS sequence"/>
</dbReference>
<dbReference type="EMBL" id="QXFY01002572">
    <property type="protein sequence ID" value="KAE9295393.1"/>
    <property type="molecule type" value="Genomic_DNA"/>
</dbReference>
<dbReference type="Proteomes" id="UP000441208">
    <property type="component" value="Unassembled WGS sequence"/>
</dbReference>
<dbReference type="Proteomes" id="UP000440732">
    <property type="component" value="Unassembled WGS sequence"/>
</dbReference>
<organism evidence="3 13">
    <name type="scientific">Phytophthora fragariae</name>
    <dbReference type="NCBI Taxonomy" id="53985"/>
    <lineage>
        <taxon>Eukaryota</taxon>
        <taxon>Sar</taxon>
        <taxon>Stramenopiles</taxon>
        <taxon>Oomycota</taxon>
        <taxon>Peronosporomycetes</taxon>
        <taxon>Peronosporales</taxon>
        <taxon>Peronosporaceae</taxon>
        <taxon>Phytophthora</taxon>
    </lineage>
</organism>
<reference evidence="13 14" key="1">
    <citation type="submission" date="2018-08" db="EMBL/GenBank/DDBJ databases">
        <title>Genomic investigation of the strawberry pathogen Phytophthora fragariae indicates pathogenicity is determined by transcriptional variation in three key races.</title>
        <authorList>
            <person name="Adams T.M."/>
            <person name="Armitage A.D."/>
            <person name="Sobczyk M.K."/>
            <person name="Bates H.J."/>
            <person name="Dunwell J.M."/>
            <person name="Nellist C.F."/>
            <person name="Harrison R.J."/>
        </authorList>
    </citation>
    <scope>NUCLEOTIDE SEQUENCE [LARGE SCALE GENOMIC DNA]</scope>
    <source>
        <strain evidence="11 15">A4</strain>
        <strain evidence="10 16">BC-1</strain>
        <strain evidence="9 20">BC-23</strain>
        <strain evidence="8 14">NOV-27</strain>
        <strain evidence="6 17">NOV-5</strain>
        <strain evidence="7 18">NOV-71</strain>
        <strain evidence="12 21">NOV-77</strain>
        <strain evidence="3 13">NOV-9</strain>
        <strain evidence="5 22">ONT-3</strain>
        <strain evidence="4 19">SCRP245</strain>
    </source>
</reference>
<dbReference type="EMBL" id="QXFZ01000363">
    <property type="protein sequence ID" value="KAE9119383.1"/>
    <property type="molecule type" value="Genomic_DNA"/>
</dbReference>
<keyword evidence="14" id="KW-1185">Reference proteome</keyword>
<feature type="transmembrane region" description="Helical" evidence="2">
    <location>
        <begin position="28"/>
        <end position="53"/>
    </location>
</feature>
<feature type="transmembrane region" description="Helical" evidence="2">
    <location>
        <begin position="85"/>
        <end position="102"/>
    </location>
</feature>
<dbReference type="AlphaFoldDB" id="A0A6A3E362"/>
<dbReference type="OrthoDB" id="8249736at2759"/>
<name>A0A6A3E362_9STRA</name>
<dbReference type="Proteomes" id="UP000460718">
    <property type="component" value="Unassembled WGS sequence"/>
</dbReference>
<dbReference type="Proteomes" id="UP000437068">
    <property type="component" value="Unassembled WGS sequence"/>
</dbReference>
<gene>
    <name evidence="11" type="ORF">PF001_g23942</name>
    <name evidence="10" type="ORF">PF002_g8874</name>
    <name evidence="9" type="ORF">PF004_g23628</name>
    <name evidence="8" type="ORF">PF005_g24740</name>
    <name evidence="6" type="ORF">PF006_g24016</name>
    <name evidence="7" type="ORF">PF007_g8562</name>
    <name evidence="12" type="ORF">PF008_g24278</name>
    <name evidence="3" type="ORF">PF009_g25520</name>
    <name evidence="5" type="ORF">PF010_g24252</name>
    <name evidence="4" type="ORF">PF011_g23472</name>
</gene>
<evidence type="ECO:0000313" key="10">
    <source>
        <dbReference type="EMBL" id="KAE9242203.1"/>
    </source>
</evidence>
<dbReference type="EMBL" id="QXGA01002570">
    <property type="protein sequence ID" value="KAE9095431.1"/>
    <property type="molecule type" value="Genomic_DNA"/>
</dbReference>
<evidence type="ECO:0000313" key="12">
    <source>
        <dbReference type="EMBL" id="KAE9295393.1"/>
    </source>
</evidence>
<feature type="compositionally biased region" description="Polar residues" evidence="1">
    <location>
        <begin position="306"/>
        <end position="315"/>
    </location>
</feature>
<dbReference type="Proteomes" id="UP000429523">
    <property type="component" value="Unassembled WGS sequence"/>
</dbReference>
<proteinExistence type="predicted"/>
<accession>A0A6A3E362</accession>
<evidence type="ECO:0000313" key="13">
    <source>
        <dbReference type="Proteomes" id="UP000429523"/>
    </source>
</evidence>
<dbReference type="EMBL" id="QXGB01002558">
    <property type="protein sequence ID" value="KAE9176865.1"/>
    <property type="molecule type" value="Genomic_DNA"/>
</dbReference>
<keyword evidence="2" id="KW-1133">Transmembrane helix</keyword>
<feature type="transmembrane region" description="Helical" evidence="2">
    <location>
        <begin position="140"/>
        <end position="162"/>
    </location>
</feature>
<dbReference type="EMBL" id="QXGC01002560">
    <property type="protein sequence ID" value="KAE9184528.1"/>
    <property type="molecule type" value="Genomic_DNA"/>
</dbReference>
<evidence type="ECO:0000256" key="1">
    <source>
        <dbReference type="SAM" id="MobiDB-lite"/>
    </source>
</evidence>
<evidence type="ECO:0000313" key="3">
    <source>
        <dbReference type="EMBL" id="KAE8924248.1"/>
    </source>
</evidence>
<dbReference type="EMBL" id="QXFX01002586">
    <property type="protein sequence ID" value="KAE9075563.1"/>
    <property type="molecule type" value="Genomic_DNA"/>
</dbReference>
<feature type="transmembrane region" description="Helical" evidence="2">
    <location>
        <begin position="236"/>
        <end position="261"/>
    </location>
</feature>
<dbReference type="Proteomes" id="UP000488956">
    <property type="component" value="Unassembled WGS sequence"/>
</dbReference>
<dbReference type="EMBL" id="QXGF01002547">
    <property type="protein sequence ID" value="KAE8924248.1"/>
    <property type="molecule type" value="Genomic_DNA"/>
</dbReference>
<evidence type="ECO:0000313" key="21">
    <source>
        <dbReference type="Proteomes" id="UP000486351"/>
    </source>
</evidence>
<dbReference type="EMBL" id="QXGE01002534">
    <property type="protein sequence ID" value="KAE9281082.1"/>
    <property type="molecule type" value="Genomic_DNA"/>
</dbReference>
<evidence type="ECO:0000313" key="14">
    <source>
        <dbReference type="Proteomes" id="UP000433483"/>
    </source>
</evidence>
<comment type="caution">
    <text evidence="3">The sequence shown here is derived from an EMBL/GenBank/DDBJ whole genome shotgun (WGS) entry which is preliminary data.</text>
</comment>
<evidence type="ECO:0000313" key="17">
    <source>
        <dbReference type="Proteomes" id="UP000440732"/>
    </source>
</evidence>
<evidence type="ECO:0000313" key="9">
    <source>
        <dbReference type="EMBL" id="KAE9184528.1"/>
    </source>
</evidence>
<dbReference type="Proteomes" id="UP000440367">
    <property type="component" value="Unassembled WGS sequence"/>
</dbReference>
<protein>
    <submittedName>
        <fullName evidence="3">Uncharacterized protein</fullName>
    </submittedName>
</protein>
<evidence type="ECO:0000313" key="20">
    <source>
        <dbReference type="Proteomes" id="UP000476176"/>
    </source>
</evidence>
<evidence type="ECO:0000313" key="8">
    <source>
        <dbReference type="EMBL" id="KAE9176865.1"/>
    </source>
</evidence>
<keyword evidence="2" id="KW-0812">Transmembrane</keyword>
<feature type="region of interest" description="Disordered" evidence="1">
    <location>
        <begin position="299"/>
        <end position="365"/>
    </location>
</feature>
<evidence type="ECO:0000313" key="18">
    <source>
        <dbReference type="Proteomes" id="UP000441208"/>
    </source>
</evidence>
<evidence type="ECO:0000313" key="15">
    <source>
        <dbReference type="Proteomes" id="UP000437068"/>
    </source>
</evidence>
<evidence type="ECO:0000313" key="19">
    <source>
        <dbReference type="Proteomes" id="UP000460718"/>
    </source>
</evidence>
<feature type="transmembrane region" description="Helical" evidence="2">
    <location>
        <begin position="214"/>
        <end position="230"/>
    </location>
</feature>
<dbReference type="EMBL" id="QXGD01000354">
    <property type="protein sequence ID" value="KAE9242203.1"/>
    <property type="molecule type" value="Genomic_DNA"/>
</dbReference>
<evidence type="ECO:0000256" key="2">
    <source>
        <dbReference type="SAM" id="Phobius"/>
    </source>
</evidence>
<dbReference type="EMBL" id="QXFW01002510">
    <property type="protein sequence ID" value="KAE8977883.1"/>
    <property type="molecule type" value="Genomic_DNA"/>
</dbReference>
<evidence type="ECO:0000313" key="11">
    <source>
        <dbReference type="EMBL" id="KAE9281082.1"/>
    </source>
</evidence>